<feature type="region of interest" description="Disordered" evidence="2">
    <location>
        <begin position="783"/>
        <end position="830"/>
    </location>
</feature>
<evidence type="ECO:0000313" key="4">
    <source>
        <dbReference type="WBParaSite" id="maker-uti_cns_0008973-snap-gene-0.2-mRNA-1"/>
    </source>
</evidence>
<dbReference type="InterPro" id="IPR026750">
    <property type="entry name" value="NTAN1"/>
</dbReference>
<feature type="coiled-coil region" evidence="1">
    <location>
        <begin position="855"/>
        <end position="913"/>
    </location>
</feature>
<feature type="region of interest" description="Disordered" evidence="2">
    <location>
        <begin position="1824"/>
        <end position="1858"/>
    </location>
</feature>
<feature type="compositionally biased region" description="Polar residues" evidence="2">
    <location>
        <begin position="1324"/>
        <end position="1336"/>
    </location>
</feature>
<dbReference type="WBParaSite" id="maker-uti_cns_0008973-snap-gene-0.2-mRNA-1">
    <property type="protein sequence ID" value="maker-uti_cns_0008973-snap-gene-0.2-mRNA-1"/>
    <property type="gene ID" value="maker-uti_cns_0008973-snap-gene-0.2"/>
</dbReference>
<name>A0A1I8HZB6_9PLAT</name>
<feature type="compositionally biased region" description="Polar residues" evidence="2">
    <location>
        <begin position="1019"/>
        <end position="1028"/>
    </location>
</feature>
<feature type="region of interest" description="Disordered" evidence="2">
    <location>
        <begin position="551"/>
        <end position="591"/>
    </location>
</feature>
<protein>
    <submittedName>
        <fullName evidence="4">Protein kinase domain-containing protein</fullName>
    </submittedName>
</protein>
<feature type="compositionally biased region" description="Low complexity" evidence="2">
    <location>
        <begin position="1004"/>
        <end position="1018"/>
    </location>
</feature>
<feature type="region of interest" description="Disordered" evidence="2">
    <location>
        <begin position="982"/>
        <end position="1068"/>
    </location>
</feature>
<feature type="compositionally biased region" description="Low complexity" evidence="2">
    <location>
        <begin position="338"/>
        <end position="350"/>
    </location>
</feature>
<feature type="compositionally biased region" description="Low complexity" evidence="2">
    <location>
        <begin position="361"/>
        <end position="373"/>
    </location>
</feature>
<evidence type="ECO:0000256" key="2">
    <source>
        <dbReference type="SAM" id="MobiDB-lite"/>
    </source>
</evidence>
<dbReference type="GO" id="GO:0006511">
    <property type="term" value="P:ubiquitin-dependent protein catabolic process"/>
    <property type="evidence" value="ECO:0007669"/>
    <property type="project" value="TreeGrafter"/>
</dbReference>
<feature type="compositionally biased region" description="Pro residues" evidence="2">
    <location>
        <begin position="351"/>
        <end position="360"/>
    </location>
</feature>
<feature type="compositionally biased region" description="Low complexity" evidence="2">
    <location>
        <begin position="1845"/>
        <end position="1858"/>
    </location>
</feature>
<organism evidence="3 4">
    <name type="scientific">Macrostomum lignano</name>
    <dbReference type="NCBI Taxonomy" id="282301"/>
    <lineage>
        <taxon>Eukaryota</taxon>
        <taxon>Metazoa</taxon>
        <taxon>Spiralia</taxon>
        <taxon>Lophotrochozoa</taxon>
        <taxon>Platyhelminthes</taxon>
        <taxon>Rhabditophora</taxon>
        <taxon>Macrostomorpha</taxon>
        <taxon>Macrostomida</taxon>
        <taxon>Macrostomidae</taxon>
        <taxon>Macrostomum</taxon>
    </lineage>
</organism>
<feature type="compositionally biased region" description="Low complexity" evidence="2">
    <location>
        <begin position="580"/>
        <end position="591"/>
    </location>
</feature>
<keyword evidence="3" id="KW-1185">Reference proteome</keyword>
<reference evidence="4" key="1">
    <citation type="submission" date="2016-11" db="UniProtKB">
        <authorList>
            <consortium name="WormBaseParasite"/>
        </authorList>
    </citation>
    <scope>IDENTIFICATION</scope>
</reference>
<dbReference type="Pfam" id="PF14736">
    <property type="entry name" value="N_Asn_amidohyd"/>
    <property type="match status" value="1"/>
</dbReference>
<feature type="compositionally biased region" description="Low complexity" evidence="2">
    <location>
        <begin position="646"/>
        <end position="657"/>
    </location>
</feature>
<feature type="compositionally biased region" description="Low complexity" evidence="2">
    <location>
        <begin position="706"/>
        <end position="721"/>
    </location>
</feature>
<feature type="region of interest" description="Disordered" evidence="2">
    <location>
        <begin position="621"/>
        <end position="657"/>
    </location>
</feature>
<feature type="region of interest" description="Disordered" evidence="2">
    <location>
        <begin position="1129"/>
        <end position="1158"/>
    </location>
</feature>
<feature type="region of interest" description="Disordered" evidence="2">
    <location>
        <begin position="1303"/>
        <end position="1336"/>
    </location>
</feature>
<dbReference type="GO" id="GO:0005634">
    <property type="term" value="C:nucleus"/>
    <property type="evidence" value="ECO:0007669"/>
    <property type="project" value="TreeGrafter"/>
</dbReference>
<dbReference type="PANTHER" id="PTHR12498:SF0">
    <property type="entry name" value="PROTEIN N-TERMINAL ASPARAGINE AMIDOHYDROLASE"/>
    <property type="match status" value="1"/>
</dbReference>
<feature type="region of interest" description="Disordered" evidence="2">
    <location>
        <begin position="338"/>
        <end position="374"/>
    </location>
</feature>
<keyword evidence="1" id="KW-0175">Coiled coil</keyword>
<feature type="region of interest" description="Disordered" evidence="2">
    <location>
        <begin position="675"/>
        <end position="721"/>
    </location>
</feature>
<dbReference type="Proteomes" id="UP000095280">
    <property type="component" value="Unplaced"/>
</dbReference>
<proteinExistence type="predicted"/>
<evidence type="ECO:0000313" key="3">
    <source>
        <dbReference type="Proteomes" id="UP000095280"/>
    </source>
</evidence>
<evidence type="ECO:0000256" key="1">
    <source>
        <dbReference type="SAM" id="Coils"/>
    </source>
</evidence>
<dbReference type="GO" id="GO:0008418">
    <property type="term" value="F:protein-N-terminal asparagine amidohydrolase activity"/>
    <property type="evidence" value="ECO:0007669"/>
    <property type="project" value="InterPro"/>
</dbReference>
<sequence length="2655" mass="281954">MKEGGVFSLQLQFQMLDLIQSSMTPLSALGSGKGGAQFKVYMLISSNMALVTAANQLKSMAVKRFTGQQDGLLYLHQREMAVVSSCDPCVRTLGSDGATSCLVLVLRRISNGDTCMLKYDGCGAGAFIKTCIERMLRQSPLQPLSRQSRLGLQLDAHLVGGFQDPALETMRLTGDLLLAMQSSPFEFHLRTACVAHVNSRVIDDTAYPIIQGVAFCVRRARLTPAEFEDRGPWAALRGARFLSSQSGPACVYDSGLPQRLVIEPFSYRQPQAGGLSLDFLISMPDDKLVKSSMWSDMDSVTPTRMTHMASSTKATAMTTLAIRFCLAVGGLSSESITTVGGSGVSSSSPSDPSPSLPLLPPFSSSSGEMGASSTPRLSLVSRSVLCDVAAFPSPLPPPPPPLVLDCIGSVSVVLVANLLKANLLAGENEATGTVGHFMIRRAPGPVKRAPRFEEFSSTGISRIASGSVHQRGGAVRVSEDFGSMRAEGVTRAGLLPEALILLSRVISFLLLLQRSAEGCKRRSSSSSRQVLRDSCGIIIFRPAPARRLSCDSESMKRRTLPPASCSMRSRSSAIRRRRSVSVSRRAVSGGSVEAPRQLGATAVAGRAAVRCVDQAAPPAVAPLTAPAAGGSSGRKSRPVRRAADRSSSSSSSSSSSLSEVACAGCGARVLAVRSPRERPSLRSAARISRAELKPPPTPAPQVQAEAGSRSRPALSSLASSARSSGRRSVFRHLAAYLLSASSLSTVCCNSRRSLALARLAATSATVNPRRSCIAPPACMRKSRSSLWGKKGNSKADGDASNDSAGCSESKRTAAAGAAADGQPGRDKLPQLVRQRRMTLATNALLRARIDAAFAAAQLRRNFQELRSRTSRAEVELLELQPVRANVGEHRDRLAEQREQLSSALESLSGMQAELKRLSSLVLTPGALQLEHQRETQRRIREKRAQRLRPLNVVLTSADKFDYKYFLSIRMLSKPGIQTAEKLSGKAGMASTASTGNPGGASSGQQQQKPQQKPRPQLQHRTSSLSKAGTNGKLLPAISSSGEGGAAADGERAPQENSKNGGGRPPAEIYNPFVNRRLVAIERHVGGLGKATDAVRAEAAKAAKVTARLEKIDSEIPDARLRLARLAKLDGKQTEAKPGAKPEDKPEVQSEANTADKPDAEQLSQFISRLSAAEAATRLLSERLTALADLATSPGKLEMEQQNLLFGSTTFASRRLPARRLQAAIGKRRLANVGWQTSAGKRRLANVGWQTSADKRRLANGLANVPLANVGWQTSAGKRPADKRRLANGLANGLANVPLANVGWQTSRRQTSRRKTSAGKRQLANVPQANVGRQTSAGKRRLAIVPLANVGWQTPRRQMSADKRPAGKHFVPPLGAHELQAGHRRLRLRVENRRKMEASGRRARHLSAAAVAVATNAVGNAASTAATAARCSGCGRGHRRSVQGRLLHVGPRGTDAVRLVQDALVHGVVVVECDKAEAATLASFLPGHDLGLFHVAELAKVVAQVFRGHILLQRANEELLDGHVRLRLVRIFARHRPLRLHLLAAQHMRPGSLRGVHHLGLAVGDKAEPARPASLVVLHHHDVRDFAEVGEEFVQLVVADERRQAADEELSKLLRSATLFVHLLEADRGAAGATAGATDGPGRAASAASASAATPAAGCTAAAARPSFLSSFILLAYTDVSSSSTVDSSTTDEPAELIDTAPPGLLRTAAPMNQGSPRPSRMSNTLLPTLLDTAMSPKPASKCSTNTLARASGTEVPAASMDAVQQSQEEHLPPAAGLRQSGMVAMNSSVHGNVAHQYARWSHPLGNSSGDSSTSVICTAVAAAADGEDEQPSSSGLITSEDELPAAKSESSSSSACSSSVETPVFPLIAERLAAGGPKSCKLTSPEAAAGPPRCDPLLLAAVALAAGPPALRSRWLPPVARLGQRSAIHWSMLSLKYMMTMYMAYSMRRAAASYLVTAKRPHRLTMNSRLNTALPTMVLTPTSLCVRNTPMTEVNSSGAELPAAMKRRHKIVVADDGEAGKQPQCGEAVQRHGAAPLVSQAEQIGREVLDGAGCAGVARGQLRQAEQVATAQRGGGFETAIASFARPSIAMATANQPVTPTDATVATAVAAAVRHLRCRRPLQRFHKVVQLVEERQPQALFQQPVKRLRRLTLHLEQEEQMPALQLEGLEVAGQLVLQQPVQHLLAGPLRVGGFRRRPRLRRSRRLHRLSHRRNGLIRRLEHTLLQTHMSTAAEPSTALAMQSSVESCICSKSTHTLGCGGGGFAADDPVGGGAEGGGGGAGGRSVDWPSWRFCLTDRCLGNGTSRRSPRSSVHKRKLRSSGPQISLIFDEQAELKDIDKMIFSAMETSSLRSGGDCSMSDSTGRILHSSRMSLLSSFFRFLVNEQPAGFLLVAAEDQHQVGGEAESITAGFQIRLGGVNKVIVDQVEEDLAVALEQHGQGELLTLVRVVLAQSHHVGHQVERLLLDGAVRASWQSLSIRPSASTTATAFCSRSSTISASLRREDLITWLRNFAVSVSPSTRYCWTLLMESRFRLRVFRFSDSRLACGSASASASAFDVCSGLSTSSASESDMMPSVVVVRAWFMAADGGFSLNQPEPIESSPRSLQTGAHAAAAAGVAQAGGAAVIRIPGLQIGAVDEAADAAAQQVAGPAGSG</sequence>
<accession>A0A1I8HZB6</accession>
<dbReference type="PANTHER" id="PTHR12498">
    <property type="entry name" value="N-TERMINAL ASPARAGINE AMIDOHYDROLASE"/>
    <property type="match status" value="1"/>
</dbReference>